<dbReference type="Gene3D" id="3.40.50.720">
    <property type="entry name" value="NAD(P)-binding Rossmann-like Domain"/>
    <property type="match status" value="1"/>
</dbReference>
<dbReference type="PANTHER" id="PTHR24321:SF8">
    <property type="entry name" value="ESTRADIOL 17-BETA-DEHYDROGENASE 8-RELATED"/>
    <property type="match status" value="1"/>
</dbReference>
<dbReference type="RefSeq" id="WP_256964865.1">
    <property type="nucleotide sequence ID" value="NZ_JAGJBZ010000001.1"/>
</dbReference>
<keyword evidence="3" id="KW-0520">NAD</keyword>
<evidence type="ECO:0000256" key="2">
    <source>
        <dbReference type="ARBA" id="ARBA00023002"/>
    </source>
</evidence>
<evidence type="ECO:0000313" key="5">
    <source>
        <dbReference type="EMBL" id="MDX2910209.1"/>
    </source>
</evidence>
<sequence>MTGGGDMGVGALDGRVVLVTGAGQGIGRAIAVEMARRGAAAVAVADRDGGTAAGTAALVRAAGAEAEPIVCDLRDRERIEAMVDRAAERFGGLDVLVNNAGVIESAYVDRPADRAVDTLPEDVWDAVYEVNLKAVWLTTKYAAPHLRRSTRGPSVVNTASVSGLTGFPLAPVYGTTKAAVIHLTKVTAVDLAPVRCNCFCPGVIETPLTRDFFAAADDRDAMERELTAPQLVRRLGRPEEVAALACFLASDDAAFITGATYVVDGGALAWRGVGP</sequence>
<dbReference type="PANTHER" id="PTHR24321">
    <property type="entry name" value="DEHYDROGENASES, SHORT CHAIN"/>
    <property type="match status" value="1"/>
</dbReference>
<dbReference type="InterPro" id="IPR002347">
    <property type="entry name" value="SDR_fam"/>
</dbReference>
<protein>
    <submittedName>
        <fullName evidence="5">SDR family NAD(P)-dependent oxidoreductase</fullName>
    </submittedName>
</protein>
<reference evidence="5 6" key="1">
    <citation type="journal article" date="2023" name="Microb. Genom.">
        <title>Mesoterricola silvestris gen. nov., sp. nov., Mesoterricola sediminis sp. nov., Geothrix oryzae sp. nov., Geothrix edaphica sp. nov., Geothrix rubra sp. nov., and Geothrix limicola sp. nov., six novel members of Acidobacteriota isolated from soils.</title>
        <authorList>
            <person name="Weisberg A.J."/>
            <person name="Pearce E."/>
            <person name="Kramer C.G."/>
            <person name="Chang J.H."/>
            <person name="Clarke C.R."/>
        </authorList>
    </citation>
    <scope>NUCLEOTIDE SEQUENCE [LARGE SCALE GENOMIC DNA]</scope>
    <source>
        <strain evidence="5 6">NRRL_B-2795</strain>
    </source>
</reference>
<keyword evidence="2" id="KW-0560">Oxidoreductase</keyword>
<dbReference type="PRINTS" id="PR00080">
    <property type="entry name" value="SDRFAMILY"/>
</dbReference>
<dbReference type="PRINTS" id="PR00081">
    <property type="entry name" value="GDHRDH"/>
</dbReference>
<dbReference type="Pfam" id="PF13561">
    <property type="entry name" value="adh_short_C2"/>
    <property type="match status" value="1"/>
</dbReference>
<name>A0ABU4L4W4_9ACTN</name>
<dbReference type="PROSITE" id="PS00061">
    <property type="entry name" value="ADH_SHORT"/>
    <property type="match status" value="1"/>
</dbReference>
<dbReference type="SUPFAM" id="SSF51735">
    <property type="entry name" value="NAD(P)-binding Rossmann-fold domains"/>
    <property type="match status" value="1"/>
</dbReference>
<proteinExistence type="inferred from homology"/>
<comment type="similarity">
    <text evidence="1">Belongs to the short-chain dehydrogenases/reductases (SDR) family.</text>
</comment>
<dbReference type="CDD" id="cd05233">
    <property type="entry name" value="SDR_c"/>
    <property type="match status" value="1"/>
</dbReference>
<evidence type="ECO:0000256" key="3">
    <source>
        <dbReference type="ARBA" id="ARBA00023027"/>
    </source>
</evidence>
<evidence type="ECO:0000313" key="6">
    <source>
        <dbReference type="Proteomes" id="UP001271723"/>
    </source>
</evidence>
<evidence type="ECO:0000259" key="4">
    <source>
        <dbReference type="SMART" id="SM00822"/>
    </source>
</evidence>
<gene>
    <name evidence="5" type="ORF">PV517_16030</name>
</gene>
<feature type="domain" description="Ketoreductase" evidence="4">
    <location>
        <begin position="15"/>
        <end position="206"/>
    </location>
</feature>
<dbReference type="SMART" id="SM00822">
    <property type="entry name" value="PKS_KR"/>
    <property type="match status" value="1"/>
</dbReference>
<evidence type="ECO:0000256" key="1">
    <source>
        <dbReference type="ARBA" id="ARBA00006484"/>
    </source>
</evidence>
<comment type="caution">
    <text evidence="5">The sequence shown here is derived from an EMBL/GenBank/DDBJ whole genome shotgun (WGS) entry which is preliminary data.</text>
</comment>
<dbReference type="InterPro" id="IPR057326">
    <property type="entry name" value="KR_dom"/>
</dbReference>
<organism evidence="5 6">
    <name type="scientific">Streptomyces griseiscabiei</name>
    <dbReference type="NCBI Taxonomy" id="2993540"/>
    <lineage>
        <taxon>Bacteria</taxon>
        <taxon>Bacillati</taxon>
        <taxon>Actinomycetota</taxon>
        <taxon>Actinomycetes</taxon>
        <taxon>Kitasatosporales</taxon>
        <taxon>Streptomycetaceae</taxon>
        <taxon>Streptomyces</taxon>
    </lineage>
</organism>
<dbReference type="NCBIfam" id="NF005559">
    <property type="entry name" value="PRK07231.1"/>
    <property type="match status" value="1"/>
</dbReference>
<dbReference type="InterPro" id="IPR020904">
    <property type="entry name" value="Sc_DH/Rdtase_CS"/>
</dbReference>
<keyword evidence="6" id="KW-1185">Reference proteome</keyword>
<accession>A0ABU4L4W4</accession>
<dbReference type="InterPro" id="IPR036291">
    <property type="entry name" value="NAD(P)-bd_dom_sf"/>
</dbReference>
<dbReference type="EMBL" id="JARAVY010000005">
    <property type="protein sequence ID" value="MDX2910209.1"/>
    <property type="molecule type" value="Genomic_DNA"/>
</dbReference>
<dbReference type="Proteomes" id="UP001271723">
    <property type="component" value="Unassembled WGS sequence"/>
</dbReference>